<evidence type="ECO:0000313" key="4">
    <source>
        <dbReference type="Proteomes" id="UP000295399"/>
    </source>
</evidence>
<dbReference type="OrthoDB" id="8482143at2"/>
<gene>
    <name evidence="3" type="ORF">EV659_10372</name>
</gene>
<evidence type="ECO:0000256" key="2">
    <source>
        <dbReference type="SAM" id="SignalP"/>
    </source>
</evidence>
<evidence type="ECO:0000313" key="3">
    <source>
        <dbReference type="EMBL" id="TCP36185.1"/>
    </source>
</evidence>
<dbReference type="Proteomes" id="UP000295399">
    <property type="component" value="Unassembled WGS sequence"/>
</dbReference>
<dbReference type="InParanoid" id="A0A4R2PQ28"/>
<accession>A0A4R2PQ28</accession>
<comment type="caution">
    <text evidence="3">The sequence shown here is derived from an EMBL/GenBank/DDBJ whole genome shotgun (WGS) entry which is preliminary data.</text>
</comment>
<sequence>MTARAWRLTVPLALLALAGCADLGSRIDGWREGGSAAADAAVAGASADRSAHGGARRGGPGVPPSAVPQVDGRPVPPPEPGLLLGKTAAEVQGLLGPPDLVRREGAVHVMQYRSAGCVFDVTLYEAGPGAPFKASYLESRDITGTMLAAGACLQSLVPPTRWADWRQQAAATRAVDADPGAP</sequence>
<dbReference type="EMBL" id="SLXO01000003">
    <property type="protein sequence ID" value="TCP36185.1"/>
    <property type="molecule type" value="Genomic_DNA"/>
</dbReference>
<evidence type="ECO:0000256" key="1">
    <source>
        <dbReference type="SAM" id="MobiDB-lite"/>
    </source>
</evidence>
<organism evidence="3 4">
    <name type="scientific">Rhodothalassium salexigens DSM 2132</name>
    <dbReference type="NCBI Taxonomy" id="1188247"/>
    <lineage>
        <taxon>Bacteria</taxon>
        <taxon>Pseudomonadati</taxon>
        <taxon>Pseudomonadota</taxon>
        <taxon>Alphaproteobacteria</taxon>
        <taxon>Rhodothalassiales</taxon>
        <taxon>Rhodothalassiaceae</taxon>
        <taxon>Rhodothalassium</taxon>
    </lineage>
</organism>
<feature type="signal peptide" evidence="2">
    <location>
        <begin position="1"/>
        <end position="21"/>
    </location>
</feature>
<dbReference type="PROSITE" id="PS51257">
    <property type="entry name" value="PROKAR_LIPOPROTEIN"/>
    <property type="match status" value="1"/>
</dbReference>
<protein>
    <recommendedName>
        <fullName evidence="5">Lipoprotein</fullName>
    </recommendedName>
</protein>
<dbReference type="AlphaFoldDB" id="A0A4R2PQ28"/>
<feature type="chain" id="PRO_5020217030" description="Lipoprotein" evidence="2">
    <location>
        <begin position="22"/>
        <end position="182"/>
    </location>
</feature>
<keyword evidence="4" id="KW-1185">Reference proteome</keyword>
<reference evidence="3 4" key="1">
    <citation type="submission" date="2019-03" db="EMBL/GenBank/DDBJ databases">
        <title>Genomic Encyclopedia of Type Strains, Phase IV (KMG-IV): sequencing the most valuable type-strain genomes for metagenomic binning, comparative biology and taxonomic classification.</title>
        <authorList>
            <person name="Goeker M."/>
        </authorList>
    </citation>
    <scope>NUCLEOTIDE SEQUENCE [LARGE SCALE GENOMIC DNA]</scope>
    <source>
        <strain evidence="3 4">DSM 2132</strain>
    </source>
</reference>
<evidence type="ECO:0008006" key="5">
    <source>
        <dbReference type="Google" id="ProtNLM"/>
    </source>
</evidence>
<keyword evidence="2" id="KW-0732">Signal</keyword>
<dbReference type="RefSeq" id="WP_132707749.1">
    <property type="nucleotide sequence ID" value="NZ_JACIGF010000003.1"/>
</dbReference>
<proteinExistence type="predicted"/>
<name>A0A4R2PQ28_RHOSA</name>
<feature type="region of interest" description="Disordered" evidence="1">
    <location>
        <begin position="47"/>
        <end position="80"/>
    </location>
</feature>